<comment type="caution">
    <text evidence="1">The sequence shown here is derived from an EMBL/GenBank/DDBJ whole genome shotgun (WGS) entry which is preliminary data.</text>
</comment>
<accession>A0A820N808</accession>
<dbReference type="AlphaFoldDB" id="A0A820N808"/>
<dbReference type="Proteomes" id="UP000663836">
    <property type="component" value="Unassembled WGS sequence"/>
</dbReference>
<protein>
    <submittedName>
        <fullName evidence="1">Uncharacterized protein</fullName>
    </submittedName>
</protein>
<organism evidence="1 2">
    <name type="scientific">Rotaria sordida</name>
    <dbReference type="NCBI Taxonomy" id="392033"/>
    <lineage>
        <taxon>Eukaryota</taxon>
        <taxon>Metazoa</taxon>
        <taxon>Spiralia</taxon>
        <taxon>Gnathifera</taxon>
        <taxon>Rotifera</taxon>
        <taxon>Eurotatoria</taxon>
        <taxon>Bdelloidea</taxon>
        <taxon>Philodinida</taxon>
        <taxon>Philodinidae</taxon>
        <taxon>Rotaria</taxon>
    </lineage>
</organism>
<sequence length="93" mass="10481">NNSRLSAFYFIGNNKPPFAQSPDSPVHPYHNGNISNVQNEPRLQIPQRSGISHLLNRPKSSPFASHTGCKQDLISMKYLRTQQTTPRHKQTGV</sequence>
<evidence type="ECO:0000313" key="2">
    <source>
        <dbReference type="Proteomes" id="UP000663836"/>
    </source>
</evidence>
<proteinExistence type="predicted"/>
<reference evidence="1" key="1">
    <citation type="submission" date="2021-02" db="EMBL/GenBank/DDBJ databases">
        <authorList>
            <person name="Nowell W R."/>
        </authorList>
    </citation>
    <scope>NUCLEOTIDE SEQUENCE</scope>
</reference>
<name>A0A820N808_9BILA</name>
<feature type="non-terminal residue" evidence="1">
    <location>
        <position position="1"/>
    </location>
</feature>
<evidence type="ECO:0000313" key="1">
    <source>
        <dbReference type="EMBL" id="CAF4383663.1"/>
    </source>
</evidence>
<gene>
    <name evidence="1" type="ORF">JBS370_LOCUS42931</name>
</gene>
<dbReference type="EMBL" id="CAJOBD010061223">
    <property type="protein sequence ID" value="CAF4383663.1"/>
    <property type="molecule type" value="Genomic_DNA"/>
</dbReference>